<dbReference type="Gene3D" id="3.40.605.10">
    <property type="entry name" value="Aldehyde Dehydrogenase, Chain A, domain 1"/>
    <property type="match status" value="1"/>
</dbReference>
<dbReference type="PANTHER" id="PTHR11699">
    <property type="entry name" value="ALDEHYDE DEHYDROGENASE-RELATED"/>
    <property type="match status" value="1"/>
</dbReference>
<evidence type="ECO:0000259" key="4">
    <source>
        <dbReference type="Pfam" id="PF00171"/>
    </source>
</evidence>
<dbReference type="Proteomes" id="UP000775872">
    <property type="component" value="Unassembled WGS sequence"/>
</dbReference>
<proteinExistence type="inferred from homology"/>
<evidence type="ECO:0000313" key="6">
    <source>
        <dbReference type="Proteomes" id="UP000775872"/>
    </source>
</evidence>
<keyword evidence="6" id="KW-1185">Reference proteome</keyword>
<protein>
    <recommendedName>
        <fullName evidence="2">aldehyde dehydrogenase (NAD(+))</fullName>
        <ecNumber evidence="2">1.2.1.3</ecNumber>
    </recommendedName>
</protein>
<dbReference type="InterPro" id="IPR016161">
    <property type="entry name" value="Ald_DH/histidinol_DH"/>
</dbReference>
<name>A0A9N9ZL06_9HYPO</name>
<comment type="caution">
    <text evidence="5">The sequence shown here is derived from an EMBL/GenBank/DDBJ whole genome shotgun (WGS) entry which is preliminary data.</text>
</comment>
<dbReference type="EC" id="1.2.1.3" evidence="2"/>
<dbReference type="GO" id="GO:0004029">
    <property type="term" value="F:aldehyde dehydrogenase (NAD+) activity"/>
    <property type="evidence" value="ECO:0007669"/>
    <property type="project" value="UniProtKB-EC"/>
</dbReference>
<accession>A0A9N9ZL06</accession>
<reference evidence="5 6" key="2">
    <citation type="submission" date="2021-10" db="EMBL/GenBank/DDBJ databases">
        <authorList>
            <person name="Piombo E."/>
        </authorList>
    </citation>
    <scope>NUCLEOTIDE SEQUENCE [LARGE SCALE GENOMIC DNA]</scope>
</reference>
<evidence type="ECO:0000256" key="1">
    <source>
        <dbReference type="ARBA" id="ARBA00009986"/>
    </source>
</evidence>
<gene>
    <name evidence="5" type="ORF">CSOL1703_00007153</name>
</gene>
<dbReference type="Pfam" id="PF00171">
    <property type="entry name" value="Aldedh"/>
    <property type="match status" value="1"/>
</dbReference>
<dbReference type="SUPFAM" id="SSF53720">
    <property type="entry name" value="ALDH-like"/>
    <property type="match status" value="1"/>
</dbReference>
<dbReference type="InterPro" id="IPR016162">
    <property type="entry name" value="Ald_DH_N"/>
</dbReference>
<evidence type="ECO:0000313" key="5">
    <source>
        <dbReference type="EMBL" id="CAH0057376.1"/>
    </source>
</evidence>
<reference evidence="6" key="1">
    <citation type="submission" date="2019-06" db="EMBL/GenBank/DDBJ databases">
        <authorList>
            <person name="Broberg M."/>
        </authorList>
    </citation>
    <scope>NUCLEOTIDE SEQUENCE [LARGE SCALE GENOMIC DNA]</scope>
</reference>
<dbReference type="EMBL" id="CABFOC020000074">
    <property type="protein sequence ID" value="CAH0057376.1"/>
    <property type="molecule type" value="Genomic_DNA"/>
</dbReference>
<evidence type="ECO:0000256" key="2">
    <source>
        <dbReference type="ARBA" id="ARBA00024226"/>
    </source>
</evidence>
<comment type="catalytic activity">
    <reaction evidence="3">
        <text>an aldehyde + NAD(+) + H2O = a carboxylate + NADH + 2 H(+)</text>
        <dbReference type="Rhea" id="RHEA:16185"/>
        <dbReference type="ChEBI" id="CHEBI:15377"/>
        <dbReference type="ChEBI" id="CHEBI:15378"/>
        <dbReference type="ChEBI" id="CHEBI:17478"/>
        <dbReference type="ChEBI" id="CHEBI:29067"/>
        <dbReference type="ChEBI" id="CHEBI:57540"/>
        <dbReference type="ChEBI" id="CHEBI:57945"/>
        <dbReference type="EC" id="1.2.1.3"/>
    </reaction>
</comment>
<comment type="similarity">
    <text evidence="1">Belongs to the aldehyde dehydrogenase family.</text>
</comment>
<dbReference type="AlphaFoldDB" id="A0A9N9ZL06"/>
<organism evidence="5 6">
    <name type="scientific">Clonostachys solani</name>
    <dbReference type="NCBI Taxonomy" id="160281"/>
    <lineage>
        <taxon>Eukaryota</taxon>
        <taxon>Fungi</taxon>
        <taxon>Dikarya</taxon>
        <taxon>Ascomycota</taxon>
        <taxon>Pezizomycotina</taxon>
        <taxon>Sordariomycetes</taxon>
        <taxon>Hypocreomycetidae</taxon>
        <taxon>Hypocreales</taxon>
        <taxon>Bionectriaceae</taxon>
        <taxon>Clonostachys</taxon>
    </lineage>
</organism>
<dbReference type="InterPro" id="IPR015590">
    <property type="entry name" value="Aldehyde_DH_dom"/>
</dbReference>
<dbReference type="OrthoDB" id="5411223at2759"/>
<sequence length="81" mass="8263">MDGWGYTGYLCSEKSPLSILALGKLVVEAGFPPGVINFISGGAEAGHALASHMKIGKINFTGSSAAGRKVQVAAANSNLKQ</sequence>
<evidence type="ECO:0000256" key="3">
    <source>
        <dbReference type="ARBA" id="ARBA00049194"/>
    </source>
</evidence>
<feature type="domain" description="Aldehyde dehydrogenase" evidence="4">
    <location>
        <begin position="11"/>
        <end position="80"/>
    </location>
</feature>